<feature type="domain" description="K Homology" evidence="3">
    <location>
        <begin position="156"/>
        <end position="258"/>
    </location>
</feature>
<protein>
    <submittedName>
        <fullName evidence="4">RNA-binding KH domain-containing protein PEPPER</fullName>
    </submittedName>
</protein>
<dbReference type="SMART" id="SM00322">
    <property type="entry name" value="KH"/>
    <property type="match status" value="3"/>
</dbReference>
<evidence type="ECO:0000256" key="1">
    <source>
        <dbReference type="ARBA" id="ARBA00022737"/>
    </source>
</evidence>
<dbReference type="STRING" id="4615.A0A199W7Z4"/>
<dbReference type="PANTHER" id="PTHR10288">
    <property type="entry name" value="KH DOMAIN CONTAINING RNA BINDING PROTEIN"/>
    <property type="match status" value="1"/>
</dbReference>
<dbReference type="InterPro" id="IPR004088">
    <property type="entry name" value="KH_dom_type_1"/>
</dbReference>
<dbReference type="GO" id="GO:0003723">
    <property type="term" value="F:RNA binding"/>
    <property type="evidence" value="ECO:0007669"/>
    <property type="project" value="UniProtKB-UniRule"/>
</dbReference>
<dbReference type="InterPro" id="IPR004087">
    <property type="entry name" value="KH_dom"/>
</dbReference>
<dbReference type="CDD" id="cd22461">
    <property type="entry name" value="KH-I_PEPPER_like_rpt3"/>
    <property type="match status" value="1"/>
</dbReference>
<comment type="caution">
    <text evidence="4">The sequence shown here is derived from an EMBL/GenBank/DDBJ whole genome shotgun (WGS) entry which is preliminary data.</text>
</comment>
<proteinExistence type="predicted"/>
<evidence type="ECO:0000259" key="3">
    <source>
        <dbReference type="SMART" id="SM00322"/>
    </source>
</evidence>
<dbReference type="InterPro" id="IPR036612">
    <property type="entry name" value="KH_dom_type_1_sf"/>
</dbReference>
<keyword evidence="2" id="KW-0694">RNA-binding</keyword>
<keyword evidence="1" id="KW-0677">Repeat</keyword>
<evidence type="ECO:0000313" key="4">
    <source>
        <dbReference type="EMBL" id="OAY85328.1"/>
    </source>
</evidence>
<feature type="domain" description="K Homology" evidence="3">
    <location>
        <begin position="361"/>
        <end position="431"/>
    </location>
</feature>
<accession>A0A199W7Z4</accession>
<dbReference type="PROSITE" id="PS50084">
    <property type="entry name" value="KH_TYPE_1"/>
    <property type="match status" value="3"/>
</dbReference>
<evidence type="ECO:0000313" key="5">
    <source>
        <dbReference type="Proteomes" id="UP000092600"/>
    </source>
</evidence>
<feature type="domain" description="K Homology" evidence="3">
    <location>
        <begin position="62"/>
        <end position="135"/>
    </location>
</feature>
<dbReference type="Proteomes" id="UP000092600">
    <property type="component" value="Unassembled WGS sequence"/>
</dbReference>
<dbReference type="AlphaFoldDB" id="A0A199W7Z4"/>
<dbReference type="SUPFAM" id="SSF54791">
    <property type="entry name" value="Eukaryotic type KH-domain (KH-domain type I)"/>
    <property type="match status" value="3"/>
</dbReference>
<name>A0A199W7Z4_ANACO</name>
<dbReference type="Gene3D" id="3.30.1370.10">
    <property type="entry name" value="K Homology domain, type 1"/>
    <property type="match status" value="3"/>
</dbReference>
<dbReference type="Pfam" id="PF00013">
    <property type="entry name" value="KH_1"/>
    <property type="match status" value="3"/>
</dbReference>
<dbReference type="CDD" id="cd22459">
    <property type="entry name" value="KH-I_PEPPER_rpt1_like"/>
    <property type="match status" value="1"/>
</dbReference>
<evidence type="ECO:0000256" key="2">
    <source>
        <dbReference type="PROSITE-ProRule" id="PRU00117"/>
    </source>
</evidence>
<gene>
    <name evidence="4" type="ORF">ACMD2_05671</name>
</gene>
<reference evidence="4 5" key="1">
    <citation type="journal article" date="2016" name="DNA Res.">
        <title>The draft genome of MD-2 pineapple using hybrid error correction of long reads.</title>
        <authorList>
            <person name="Redwan R.M."/>
            <person name="Saidin A."/>
            <person name="Kumar S.V."/>
        </authorList>
    </citation>
    <scope>NUCLEOTIDE SEQUENCE [LARGE SCALE GENOMIC DNA]</scope>
    <source>
        <strain evidence="5">cv. MD2</strain>
        <tissue evidence="4">Leaf</tissue>
    </source>
</reference>
<sequence>MAGIAPAYAENGLAAVSALPSAAAGDGSEAAAEQLVGAAAAGSAEEAAAQGAEIKKWPGWPGDNVFRLIVPVLMVGSIIGRKGELIKKLCEETRARIRILDGPVGTTERIVLIHGREEPEEEISPAMDAVVRVFKRLNGISDAGADGKTPASSGPPVCSVRLLVASSQAVSLIGKQGASIKSIQESSGATIRIITPGKCFTHIYSAISFSQFKLTFYNFLLLLDERPFYATEDERIVDIQGESLKVLKALESVISHLRKFLVDHGVLPLFDKASKVTTATQDVATDSWNEKTQPVDHSSQQAVMNNEYSLPARRDSLFLDREPQLDSQMSRSSLSLYGRDPAALSGLRSSSLGRTAGPVITQITQTMQVPLSYAEDIIGVAGGNIRYIRATSGALLTVEETRGVPDEITIEIKGTASQVQTAQQLIEEFMAGHRDPLRSSYGGLDTSYRSSYSQISSAAYPSSSLASHSLGGYGSSAYGGYSSASSYRF</sequence>
<dbReference type="CDD" id="cd22460">
    <property type="entry name" value="KH-I_PEPPER_rpt2_like"/>
    <property type="match status" value="1"/>
</dbReference>
<dbReference type="EMBL" id="LSRQ01000110">
    <property type="protein sequence ID" value="OAY85328.1"/>
    <property type="molecule type" value="Genomic_DNA"/>
</dbReference>
<organism evidence="4 5">
    <name type="scientific">Ananas comosus</name>
    <name type="common">Pineapple</name>
    <name type="synonym">Ananas ananas</name>
    <dbReference type="NCBI Taxonomy" id="4615"/>
    <lineage>
        <taxon>Eukaryota</taxon>
        <taxon>Viridiplantae</taxon>
        <taxon>Streptophyta</taxon>
        <taxon>Embryophyta</taxon>
        <taxon>Tracheophyta</taxon>
        <taxon>Spermatophyta</taxon>
        <taxon>Magnoliopsida</taxon>
        <taxon>Liliopsida</taxon>
        <taxon>Poales</taxon>
        <taxon>Bromeliaceae</taxon>
        <taxon>Bromelioideae</taxon>
        <taxon>Ananas</taxon>
    </lineage>
</organism>